<comment type="caution">
    <text evidence="1">The sequence shown here is derived from an EMBL/GenBank/DDBJ whole genome shotgun (WGS) entry which is preliminary data.</text>
</comment>
<dbReference type="EMBL" id="JAULJE010000001">
    <property type="protein sequence ID" value="KAK1346995.1"/>
    <property type="molecule type" value="Genomic_DNA"/>
</dbReference>
<evidence type="ECO:0000313" key="1">
    <source>
        <dbReference type="EMBL" id="KAK1346995.1"/>
    </source>
</evidence>
<dbReference type="AlphaFoldDB" id="A0AA40LV14"/>
<dbReference type="Proteomes" id="UP001177744">
    <property type="component" value="Unassembled WGS sequence"/>
</dbReference>
<organism evidence="1 2">
    <name type="scientific">Cnephaeus nilssonii</name>
    <name type="common">Northern bat</name>
    <name type="synonym">Eptesicus nilssonii</name>
    <dbReference type="NCBI Taxonomy" id="3371016"/>
    <lineage>
        <taxon>Eukaryota</taxon>
        <taxon>Metazoa</taxon>
        <taxon>Chordata</taxon>
        <taxon>Craniata</taxon>
        <taxon>Vertebrata</taxon>
        <taxon>Euteleostomi</taxon>
        <taxon>Mammalia</taxon>
        <taxon>Eutheria</taxon>
        <taxon>Laurasiatheria</taxon>
        <taxon>Chiroptera</taxon>
        <taxon>Yangochiroptera</taxon>
        <taxon>Vespertilionidae</taxon>
        <taxon>Cnephaeus</taxon>
    </lineage>
</organism>
<keyword evidence="2" id="KW-1185">Reference proteome</keyword>
<gene>
    <name evidence="1" type="ORF">QTO34_000855</name>
</gene>
<sequence length="181" mass="21167">MTFQRRNYYNTSKECKKAIGCNHILVEDQDIRTSHVLSKFPLLRMDKFSKDIESSDDEFYFENEEKSEKCNSDERIKESRKKRVQRLIFYQHLWPPLSSESSYWEKAINAVNVGNLLSGIMTFIVIQEFTLEKGLRSAVNVEIPLPFSILHCRKTVHTGERPYECSEWGNTLPKNSGKPEP</sequence>
<protein>
    <submittedName>
        <fullName evidence="1">Uncharacterized protein</fullName>
    </submittedName>
</protein>
<evidence type="ECO:0000313" key="2">
    <source>
        <dbReference type="Proteomes" id="UP001177744"/>
    </source>
</evidence>
<reference evidence="1" key="1">
    <citation type="submission" date="2023-06" db="EMBL/GenBank/DDBJ databases">
        <title>Reference genome for the Northern bat (Eptesicus nilssonii), a most northern bat species.</title>
        <authorList>
            <person name="Laine V.N."/>
            <person name="Pulliainen A.T."/>
            <person name="Lilley T.M."/>
        </authorList>
    </citation>
    <scope>NUCLEOTIDE SEQUENCE</scope>
    <source>
        <strain evidence="1">BLF_Eptnil</strain>
        <tissue evidence="1">Kidney</tissue>
    </source>
</reference>
<accession>A0AA40LV14</accession>
<name>A0AA40LV14_CNENI</name>
<proteinExistence type="predicted"/>